<sequence length="784" mass="89650">MKYKLAIPLLFVTFFGMSQEKATVNYSNTALNTVFADLETKFNIKFSYNSEIVNDQFVNLNIDDATLLELLFAIEAQINIRFKKESERYYIVKKVSKRSLTDTQHLQQVYIKEYLTTGISKENEDTSVSLLPEKLGILPGLTEPDVLQSIQMLPGVQSPTETASGLFIRGGTPDQNLVLWDGIKMYYSGHFFGTISALNPYITEEVKLYKNGTKARYGNRISGVVDITSDNKIPKKIEGGAGFNMTHADAHLKVPVSAKTAIMVSARRSFTDILDTETFRNLSKRVFQETKISEGNKVFEDDEVTTTKDLFYFTDFTVKAIVKPNDNNTILISNLFTKNKLDYGFLIEDYNEASRDQLDIKNQGSSIKWHHNYNKAFSHTINAYYSGFDLEYIGSNSITDEFNDRLDKQNKIDDLGLAFDTNWIVNSTITLGFGYQFASNQVKYALEFQDSEEPENNFNESNIETNNSHVVYADYKFKRSNKWLLNVGLRANHFSVLNKLFVEPRFQMETKLFNNLKFKVSGERLHQSVSQVVEFNTQEFGLENQIWVLSDGDEIPVLESMQLTSGFVFNKNGWHIDVEGYFKKINGLTSFTLGFDNIDDFFSKGKSKVLGLDVLLKKKIQDYRTWLSYSLMNNDFTFGNINDGDAFSGNADITHHFTWSHTYEWENINVSLGWNVRTGIPYTKASGLRDTPDGPVIDFEETNGARLPNYHRLDVSATYKFNMSKKESWKGKIGVSVLNVYNEKNTLSRKYEKRQSNTDDSQVLREINKTSVGLTPNLVFRVEF</sequence>
<dbReference type="GO" id="GO:0009279">
    <property type="term" value="C:cell outer membrane"/>
    <property type="evidence" value="ECO:0007669"/>
    <property type="project" value="UniProtKB-SubCell"/>
</dbReference>
<evidence type="ECO:0000313" key="14">
    <source>
        <dbReference type="Proteomes" id="UP000610931"/>
    </source>
</evidence>
<dbReference type="Gene3D" id="2.170.130.10">
    <property type="entry name" value="TonB-dependent receptor, plug domain"/>
    <property type="match status" value="1"/>
</dbReference>
<evidence type="ECO:0000256" key="8">
    <source>
        <dbReference type="PROSITE-ProRule" id="PRU01360"/>
    </source>
</evidence>
<dbReference type="AlphaFoldDB" id="A0A8J7J2C2"/>
<dbReference type="EMBL" id="JAELVQ010000011">
    <property type="protein sequence ID" value="MBJ6368467.1"/>
    <property type="molecule type" value="Genomic_DNA"/>
</dbReference>
<evidence type="ECO:0000259" key="10">
    <source>
        <dbReference type="Pfam" id="PF00593"/>
    </source>
</evidence>
<evidence type="ECO:0000259" key="12">
    <source>
        <dbReference type="Pfam" id="PF16344"/>
    </source>
</evidence>
<keyword evidence="7 8" id="KW-0998">Cell outer membrane</keyword>
<evidence type="ECO:0000259" key="11">
    <source>
        <dbReference type="Pfam" id="PF07715"/>
    </source>
</evidence>
<feature type="domain" description="TonB-dependent receptor plug" evidence="11">
    <location>
        <begin position="145"/>
        <end position="223"/>
    </location>
</feature>
<dbReference type="Pfam" id="PF00593">
    <property type="entry name" value="TonB_dep_Rec_b-barrel"/>
    <property type="match status" value="1"/>
</dbReference>
<feature type="domain" description="TonB-dependent receptor-like beta-barrel" evidence="10">
    <location>
        <begin position="336"/>
        <end position="498"/>
    </location>
</feature>
<evidence type="ECO:0000256" key="1">
    <source>
        <dbReference type="ARBA" id="ARBA00004571"/>
    </source>
</evidence>
<dbReference type="RefSeq" id="WP_199115227.1">
    <property type="nucleotide sequence ID" value="NZ_JAELVQ010000011.1"/>
</dbReference>
<dbReference type="Proteomes" id="UP000610931">
    <property type="component" value="Unassembled WGS sequence"/>
</dbReference>
<keyword evidence="2 8" id="KW-0813">Transport</keyword>
<reference evidence="13" key="1">
    <citation type="submission" date="2020-12" db="EMBL/GenBank/DDBJ databases">
        <title>Snuella sp. nov., isolated from sediment in Incheon.</title>
        <authorList>
            <person name="Kim W."/>
        </authorList>
    </citation>
    <scope>NUCLEOTIDE SEQUENCE</scope>
    <source>
        <strain evidence="13">CAU 1569</strain>
    </source>
</reference>
<evidence type="ECO:0000256" key="3">
    <source>
        <dbReference type="ARBA" id="ARBA00022452"/>
    </source>
</evidence>
<comment type="caution">
    <text evidence="13">The sequence shown here is derived from an EMBL/GenBank/DDBJ whole genome shotgun (WGS) entry which is preliminary data.</text>
</comment>
<keyword evidence="14" id="KW-1185">Reference proteome</keyword>
<feature type="domain" description="Protein FecR C-terminal" evidence="12">
    <location>
        <begin position="25"/>
        <end position="91"/>
    </location>
</feature>
<proteinExistence type="inferred from homology"/>
<dbReference type="InterPro" id="IPR000531">
    <property type="entry name" value="Beta-barrel_TonB"/>
</dbReference>
<dbReference type="SUPFAM" id="SSF56935">
    <property type="entry name" value="Porins"/>
    <property type="match status" value="1"/>
</dbReference>
<comment type="subcellular location">
    <subcellularLocation>
        <location evidence="1 8">Cell outer membrane</location>
        <topology evidence="1 8">Multi-pass membrane protein</topology>
    </subcellularLocation>
</comment>
<evidence type="ECO:0000256" key="2">
    <source>
        <dbReference type="ARBA" id="ARBA00022448"/>
    </source>
</evidence>
<evidence type="ECO:0000256" key="6">
    <source>
        <dbReference type="ARBA" id="ARBA00023136"/>
    </source>
</evidence>
<dbReference type="Pfam" id="PF07715">
    <property type="entry name" value="Plug"/>
    <property type="match status" value="1"/>
</dbReference>
<accession>A0A8J7J2C2</accession>
<gene>
    <name evidence="13" type="ORF">JF259_10250</name>
</gene>
<dbReference type="InterPro" id="IPR012910">
    <property type="entry name" value="Plug_dom"/>
</dbReference>
<dbReference type="InterPro" id="IPR036942">
    <property type="entry name" value="Beta-barrel_TonB_sf"/>
</dbReference>
<evidence type="ECO:0000313" key="13">
    <source>
        <dbReference type="EMBL" id="MBJ6368467.1"/>
    </source>
</evidence>
<dbReference type="Pfam" id="PF16344">
    <property type="entry name" value="FecR_C"/>
    <property type="match status" value="1"/>
</dbReference>
<dbReference type="Gene3D" id="3.55.50.30">
    <property type="match status" value="1"/>
</dbReference>
<name>A0A8J7J2C2_9FLAO</name>
<evidence type="ECO:0000256" key="9">
    <source>
        <dbReference type="RuleBase" id="RU003357"/>
    </source>
</evidence>
<comment type="similarity">
    <text evidence="8 9">Belongs to the TonB-dependent receptor family.</text>
</comment>
<evidence type="ECO:0000256" key="7">
    <source>
        <dbReference type="ARBA" id="ARBA00023237"/>
    </source>
</evidence>
<dbReference type="InterPro" id="IPR039426">
    <property type="entry name" value="TonB-dep_rcpt-like"/>
</dbReference>
<evidence type="ECO:0000256" key="4">
    <source>
        <dbReference type="ARBA" id="ARBA00022692"/>
    </source>
</evidence>
<dbReference type="InterPro" id="IPR037066">
    <property type="entry name" value="Plug_dom_sf"/>
</dbReference>
<keyword evidence="6 8" id="KW-0472">Membrane</keyword>
<keyword evidence="13" id="KW-0675">Receptor</keyword>
<dbReference type="PROSITE" id="PS52016">
    <property type="entry name" value="TONB_DEPENDENT_REC_3"/>
    <property type="match status" value="1"/>
</dbReference>
<dbReference type="Gene3D" id="2.40.170.20">
    <property type="entry name" value="TonB-dependent receptor, beta-barrel domain"/>
    <property type="match status" value="1"/>
</dbReference>
<keyword evidence="4 8" id="KW-0812">Transmembrane</keyword>
<evidence type="ECO:0000256" key="5">
    <source>
        <dbReference type="ARBA" id="ARBA00023077"/>
    </source>
</evidence>
<protein>
    <submittedName>
        <fullName evidence="13">TonB-dependent receptor plug domain-containing protein</fullName>
    </submittedName>
</protein>
<dbReference type="InterPro" id="IPR032508">
    <property type="entry name" value="FecR_C"/>
</dbReference>
<keyword evidence="3 8" id="KW-1134">Transmembrane beta strand</keyword>
<organism evidence="13 14">
    <name type="scientific">Snuella sedimenti</name>
    <dbReference type="NCBI Taxonomy" id="2798802"/>
    <lineage>
        <taxon>Bacteria</taxon>
        <taxon>Pseudomonadati</taxon>
        <taxon>Bacteroidota</taxon>
        <taxon>Flavobacteriia</taxon>
        <taxon>Flavobacteriales</taxon>
        <taxon>Flavobacteriaceae</taxon>
        <taxon>Snuella</taxon>
    </lineage>
</organism>
<keyword evidence="5 9" id="KW-0798">TonB box</keyword>